<dbReference type="Proteomes" id="UP000464262">
    <property type="component" value="Chromosome 1"/>
</dbReference>
<accession>A0A7Z2T2T4</accession>
<dbReference type="Pfam" id="PF01915">
    <property type="entry name" value="Glyco_hydro_3_C"/>
    <property type="match status" value="1"/>
</dbReference>
<organism evidence="6 7">
    <name type="scientific">Vibrio astriarenae</name>
    <dbReference type="NCBI Taxonomy" id="1481923"/>
    <lineage>
        <taxon>Bacteria</taxon>
        <taxon>Pseudomonadati</taxon>
        <taxon>Pseudomonadota</taxon>
        <taxon>Gammaproteobacteria</taxon>
        <taxon>Vibrionales</taxon>
        <taxon>Vibrionaceae</taxon>
        <taxon>Vibrio</taxon>
    </lineage>
</organism>
<evidence type="ECO:0000256" key="2">
    <source>
        <dbReference type="SAM" id="SignalP"/>
    </source>
</evidence>
<keyword evidence="2" id="KW-0732">Signal</keyword>
<evidence type="ECO:0000313" key="6">
    <source>
        <dbReference type="EMBL" id="QIA63205.1"/>
    </source>
</evidence>
<evidence type="ECO:0000259" key="5">
    <source>
        <dbReference type="Pfam" id="PF18559"/>
    </source>
</evidence>
<dbReference type="Pfam" id="PF18559">
    <property type="entry name" value="Exop_C"/>
    <property type="match status" value="1"/>
</dbReference>
<gene>
    <name evidence="6" type="ORF">GT360_06605</name>
</gene>
<dbReference type="InterPro" id="IPR041443">
    <property type="entry name" value="Exop_C"/>
</dbReference>
<keyword evidence="1 6" id="KW-0378">Hydrolase</keyword>
<dbReference type="InterPro" id="IPR001764">
    <property type="entry name" value="Glyco_hydro_3_N"/>
</dbReference>
<feature type="chain" id="PRO_5031002170" evidence="2">
    <location>
        <begin position="24"/>
        <end position="1085"/>
    </location>
</feature>
<dbReference type="PROSITE" id="PS51257">
    <property type="entry name" value="PROKAR_LIPOPROTEIN"/>
    <property type="match status" value="1"/>
</dbReference>
<dbReference type="SUPFAM" id="SSF49785">
    <property type="entry name" value="Galactose-binding domain-like"/>
    <property type="match status" value="2"/>
</dbReference>
<feature type="domain" description="Glycoside hydrolase family 3 N-terminal" evidence="3">
    <location>
        <begin position="67"/>
        <end position="405"/>
    </location>
</feature>
<name>A0A7Z2T2T4_9VIBR</name>
<keyword evidence="7" id="KW-1185">Reference proteome</keyword>
<evidence type="ECO:0000259" key="3">
    <source>
        <dbReference type="Pfam" id="PF00933"/>
    </source>
</evidence>
<dbReference type="PANTHER" id="PTHR30620">
    <property type="entry name" value="PERIPLASMIC BETA-GLUCOSIDASE-RELATED"/>
    <property type="match status" value="1"/>
</dbReference>
<feature type="domain" description="ExoP galactose-binding-like" evidence="5">
    <location>
        <begin position="743"/>
        <end position="884"/>
    </location>
</feature>
<dbReference type="InterPro" id="IPR036962">
    <property type="entry name" value="Glyco_hydro_3_N_sf"/>
</dbReference>
<dbReference type="GO" id="GO:0009251">
    <property type="term" value="P:glucan catabolic process"/>
    <property type="evidence" value="ECO:0007669"/>
    <property type="project" value="TreeGrafter"/>
</dbReference>
<dbReference type="PRINTS" id="PR00133">
    <property type="entry name" value="GLHYDRLASE3"/>
</dbReference>
<sequence length="1085" mass="119289">MTKKSLLAVAIASALALSGCNNSSSNTPPASGDFEMPYFNDWPQIQSNIPVDSAIEAEIVTILSQMTLEEKVGQMIQPDLRDVTPEEVAEYHLGSLLNGGGGWPNDDKYASAKDWADEADKYWLANEQYWATRNIRIPFIWATDAVHGHNNVFKATVFPHNIGLGAARNPDLIEQIGQATAQEIVATGLDWTFAPTVATPRDYRWGRVYEGYSEDPSIVYAYASRMVKGLQGDSADLKTDHKVISNVKHWVGDGGTKDGEDRGENHYSEEYLRNIHAAGYFSGLEAGAQVVMTSFNSWHNEVNYDYENSEDYNYKLHGSRYMVTDVLKDKMGFDGLVVTDWNGHQEINGCTSSNCPAVVNAGNDILMVTSRSDWQAMYLNIIAQVQDGTISMSRIDDAVTRILRVKMRANLWEKPQPSMRTFAGDQSQLGKDEHRDLARQAVSESLVLLKNNDDILPLKKDQNVLIAGSAIDDITKQTGGWSLTWQGDGNTIEDDFPGATTMKMAIEEVVGSDNVITELSDATDDTVAIVVIGEDPYAEMFGDIKANQTLEFATIKSSYAADLETIKSLKAAGLKVVTVFYSGRPLYVNEEINHSEAFVAAWLPGTEAGGITDVIFEGGNDFKGTLSYSWPLLKCSTSINAVPENLSDRWVTPETEQDINGENVPLFAFGYGLNYAEGAPSEYEFDLDNLPLDPREYGCGMGAPDDGVATINLEIFGKDSSNQFVPRISGNGNGWVGLEVASDGATVIEGIEVDRINKDHQRDAVNITFTGAQPSQFYLQTEDEKTVDMNAYLNADSTLQFDVRTHTTIDDDFVLSMHCEWPCLGEVNIAAAMPAPSDSWTTLKLPLTCFEDSGMSFPMLNTAFLLYSDGGKEEMELDIANVRFVPRSLDSAEDELDCNNLQAPVNPPLDMTSSDILEAPWNSVVEANEYNTNDWGPIGETHATISETDGIIRVSFEKDSPEAYKAEINFIAEEAQNLSLYQESGAIEFELYVHNYGSPVGDDNPNTQGLSVKILASSVATNDYQLGQTAYPEGQWHSVSIPFAQLLSGGSFDIERVTAPFVVFPEWGASQAGVDFEVRNIMIIK</sequence>
<dbReference type="SUPFAM" id="SSF52279">
    <property type="entry name" value="Beta-D-glucan exohydrolase, C-terminal domain"/>
    <property type="match status" value="1"/>
</dbReference>
<dbReference type="InterPro" id="IPR008979">
    <property type="entry name" value="Galactose-bd-like_sf"/>
</dbReference>
<dbReference type="GO" id="GO:0008422">
    <property type="term" value="F:beta-glucosidase activity"/>
    <property type="evidence" value="ECO:0007669"/>
    <property type="project" value="TreeGrafter"/>
</dbReference>
<dbReference type="InterPro" id="IPR002772">
    <property type="entry name" value="Glyco_hydro_3_C"/>
</dbReference>
<dbReference type="Gene3D" id="3.20.20.300">
    <property type="entry name" value="Glycoside hydrolase, family 3, N-terminal domain"/>
    <property type="match status" value="1"/>
</dbReference>
<dbReference type="InterPro" id="IPR051915">
    <property type="entry name" value="Cellulose_Degrad_GH3"/>
</dbReference>
<dbReference type="PANTHER" id="PTHR30620:SF77">
    <property type="entry name" value="LYSOSOMAL BETA GLUCOSIDASE-LIKE"/>
    <property type="match status" value="1"/>
</dbReference>
<dbReference type="AlphaFoldDB" id="A0A7Z2T2T4"/>
<dbReference type="InterPro" id="IPR017853">
    <property type="entry name" value="GH"/>
</dbReference>
<evidence type="ECO:0000259" key="4">
    <source>
        <dbReference type="Pfam" id="PF01915"/>
    </source>
</evidence>
<protein>
    <submittedName>
        <fullName evidence="6">Glycoside hydrolase family 3 protein</fullName>
    </submittedName>
</protein>
<dbReference type="Gene3D" id="3.40.50.1700">
    <property type="entry name" value="Glycoside hydrolase family 3 C-terminal domain"/>
    <property type="match status" value="1"/>
</dbReference>
<feature type="domain" description="Glycoside hydrolase family 3 C-terminal" evidence="4">
    <location>
        <begin position="446"/>
        <end position="675"/>
    </location>
</feature>
<dbReference type="SUPFAM" id="SSF51445">
    <property type="entry name" value="(Trans)glycosidases"/>
    <property type="match status" value="1"/>
</dbReference>
<dbReference type="Gene3D" id="2.60.120.430">
    <property type="entry name" value="Galactose-binding lectin"/>
    <property type="match status" value="2"/>
</dbReference>
<evidence type="ECO:0000313" key="7">
    <source>
        <dbReference type="Proteomes" id="UP000464262"/>
    </source>
</evidence>
<reference evidence="6 7" key="1">
    <citation type="submission" date="2020-01" db="EMBL/GenBank/DDBJ databases">
        <title>Whole genome and functional gene identification of agarase of Vibrio HN897.</title>
        <authorList>
            <person name="Liu Y."/>
            <person name="Zhao Z."/>
        </authorList>
    </citation>
    <scope>NUCLEOTIDE SEQUENCE [LARGE SCALE GENOMIC DNA]</scope>
    <source>
        <strain evidence="6 7">HN897</strain>
    </source>
</reference>
<dbReference type="Pfam" id="PF00933">
    <property type="entry name" value="Glyco_hydro_3"/>
    <property type="match status" value="1"/>
</dbReference>
<dbReference type="KEGG" id="vas:GT360_06605"/>
<dbReference type="InterPro" id="IPR036881">
    <property type="entry name" value="Glyco_hydro_3_C_sf"/>
</dbReference>
<dbReference type="EMBL" id="CP047475">
    <property type="protein sequence ID" value="QIA63205.1"/>
    <property type="molecule type" value="Genomic_DNA"/>
</dbReference>
<evidence type="ECO:0000256" key="1">
    <source>
        <dbReference type="ARBA" id="ARBA00022801"/>
    </source>
</evidence>
<dbReference type="RefSeq" id="WP_164648109.1">
    <property type="nucleotide sequence ID" value="NZ_CP047475.1"/>
</dbReference>
<proteinExistence type="predicted"/>
<feature type="signal peptide" evidence="2">
    <location>
        <begin position="1"/>
        <end position="23"/>
    </location>
</feature>